<proteinExistence type="predicted"/>
<dbReference type="AlphaFoldDB" id="W0L8K0"/>
<keyword evidence="1" id="KW-0812">Transmembrane</keyword>
<evidence type="ECO:0008006" key="4">
    <source>
        <dbReference type="Google" id="ProtNLM"/>
    </source>
</evidence>
<reference evidence="2 3" key="2">
    <citation type="submission" date="2015-03" db="EMBL/GenBank/DDBJ databases">
        <authorList>
            <person name="Chan K.-G."/>
        </authorList>
    </citation>
    <scope>NUCLEOTIDE SEQUENCE [LARGE SCALE GENOMIC DNA]</scope>
    <source>
        <strain evidence="2 3">RB-25</strain>
    </source>
</reference>
<accession>W0L8K0</accession>
<gene>
    <name evidence="2" type="ORF">Z042_10740</name>
</gene>
<feature type="transmembrane region" description="Helical" evidence="1">
    <location>
        <begin position="130"/>
        <end position="153"/>
    </location>
</feature>
<sequence length="280" mass="31438">MDEFFERHPELRGWFDEKLQEERENIRVLLDRQNELAQVMNSVANKYVKWSLAKDHFISEVVSYSSDITSKINTNELSIVDAIHSLDEEIASLRCQDEMIARKQLKQVVIVKPVLDPVIKNRTTKRQENISLIIAGVGFVSGALQFVAGVGLVETGVGAGMGGLLIGHGINNVVENGYYLLYRENYTGPVKFVYEQVGQNIFGLNTRDSDVIYTFVDMGISVNVLLGYRLEPDMSRLLRYVNADLLTGLKHPGFKMMSGMDLLLETTGAFNTGYGQARSY</sequence>
<dbReference type="InterPro" id="IPR025320">
    <property type="entry name" value="DUF4225"/>
</dbReference>
<feature type="transmembrane region" description="Helical" evidence="1">
    <location>
        <begin position="211"/>
        <end position="230"/>
    </location>
</feature>
<keyword evidence="3" id="KW-1185">Reference proteome</keyword>
<protein>
    <recommendedName>
        <fullName evidence="4">DUF4225 domain-containing protein</fullName>
    </recommendedName>
</protein>
<evidence type="ECO:0000313" key="2">
    <source>
        <dbReference type="EMBL" id="AHG20056.2"/>
    </source>
</evidence>
<evidence type="ECO:0000313" key="3">
    <source>
        <dbReference type="Proteomes" id="UP000019030"/>
    </source>
</evidence>
<keyword evidence="1" id="KW-0472">Membrane</keyword>
<dbReference type="eggNOG" id="ENOG5030GPG">
    <property type="taxonomic scope" value="Bacteria"/>
</dbReference>
<evidence type="ECO:0000256" key="1">
    <source>
        <dbReference type="SAM" id="Phobius"/>
    </source>
</evidence>
<name>W0L8K0_9GAMM</name>
<dbReference type="KEGG" id="sfo:Z042_10740"/>
<dbReference type="Proteomes" id="UP000019030">
    <property type="component" value="Chromosome"/>
</dbReference>
<dbReference type="Pfam" id="PF13988">
    <property type="entry name" value="DUF4225"/>
    <property type="match status" value="1"/>
</dbReference>
<dbReference type="HOGENOM" id="CLU_070022_2_0_6"/>
<reference evidence="2 3" key="1">
    <citation type="submission" date="2014-01" db="EMBL/GenBank/DDBJ databases">
        <title>Isolation of Serratia multitudinisentens RB-25 from Ex-Landfill site.</title>
        <authorList>
            <person name="Robson E.H.J."/>
        </authorList>
    </citation>
    <scope>NUCLEOTIDE SEQUENCE [LARGE SCALE GENOMIC DNA]</scope>
    <source>
        <strain evidence="2 3">RB-25</strain>
    </source>
</reference>
<keyword evidence="1" id="KW-1133">Transmembrane helix</keyword>
<dbReference type="EMBL" id="CP007044">
    <property type="protein sequence ID" value="AHG20056.2"/>
    <property type="molecule type" value="Genomic_DNA"/>
</dbReference>
<organism evidence="2 3">
    <name type="scientific">Chania multitudinisentens RB-25</name>
    <dbReference type="NCBI Taxonomy" id="1441930"/>
    <lineage>
        <taxon>Bacteria</taxon>
        <taxon>Pseudomonadati</taxon>
        <taxon>Pseudomonadota</taxon>
        <taxon>Gammaproteobacteria</taxon>
        <taxon>Enterobacterales</taxon>
        <taxon>Yersiniaceae</taxon>
        <taxon>Chania</taxon>
    </lineage>
</organism>